<dbReference type="SUPFAM" id="SSF46689">
    <property type="entry name" value="Homeodomain-like"/>
    <property type="match status" value="1"/>
</dbReference>
<keyword evidence="5" id="KW-1185">Reference proteome</keyword>
<proteinExistence type="predicted"/>
<dbReference type="RefSeq" id="WP_184464176.1">
    <property type="nucleotide sequence ID" value="NZ_JACHHW010000008.1"/>
</dbReference>
<reference evidence="4 5" key="1">
    <citation type="submission" date="2020-08" db="EMBL/GenBank/DDBJ databases">
        <title>Genomic Encyclopedia of Type Strains, Phase IV (KMG-IV): sequencing the most valuable type-strain genomes for metagenomic binning, comparative biology and taxonomic classification.</title>
        <authorList>
            <person name="Goeker M."/>
        </authorList>
    </citation>
    <scope>NUCLEOTIDE SEQUENCE [LARGE SCALE GENOMIC DNA]</scope>
    <source>
        <strain evidence="4 5">DSM 25701</strain>
    </source>
</reference>
<dbReference type="PANTHER" id="PTHR43479:SF11">
    <property type="entry name" value="ACREF_ENVCD OPERON REPRESSOR-RELATED"/>
    <property type="match status" value="1"/>
</dbReference>
<gene>
    <name evidence="4" type="ORF">HNQ57_002941</name>
</gene>
<evidence type="ECO:0000313" key="5">
    <source>
        <dbReference type="Proteomes" id="UP000536640"/>
    </source>
</evidence>
<evidence type="ECO:0000256" key="2">
    <source>
        <dbReference type="PROSITE-ProRule" id="PRU00335"/>
    </source>
</evidence>
<sequence>MNTPKSKLSANDWLDVALQVLAEDGLSALAVEPLAKRMGVTKGSFYWHFNNRKVLVIELLKFWENIELSYQKSIESKNSLPKDFLKEALGILIEDDTNKRVFLALSNELNDEEVKYFYHRAVARRLNIFESTYSQMGASKDQARTIAHSAYFSYLGLIKSLTDKSINSKPKKLIKSVIHSAINPNFN</sequence>
<dbReference type="InterPro" id="IPR009057">
    <property type="entry name" value="Homeodomain-like_sf"/>
</dbReference>
<keyword evidence="1 2" id="KW-0238">DNA-binding</keyword>
<protein>
    <submittedName>
        <fullName evidence="4">AcrR family transcriptional regulator</fullName>
    </submittedName>
</protein>
<dbReference type="PROSITE" id="PS50977">
    <property type="entry name" value="HTH_TETR_2"/>
    <property type="match status" value="1"/>
</dbReference>
<dbReference type="AlphaFoldDB" id="A0A840R8J2"/>
<accession>A0A840R8J2</accession>
<dbReference type="Proteomes" id="UP000536640">
    <property type="component" value="Unassembled WGS sequence"/>
</dbReference>
<dbReference type="EMBL" id="JACHHW010000008">
    <property type="protein sequence ID" value="MBB5188651.1"/>
    <property type="molecule type" value="Genomic_DNA"/>
</dbReference>
<evidence type="ECO:0000259" key="3">
    <source>
        <dbReference type="PROSITE" id="PS50977"/>
    </source>
</evidence>
<name>A0A840R8J2_9GAMM</name>
<evidence type="ECO:0000313" key="4">
    <source>
        <dbReference type="EMBL" id="MBB5188651.1"/>
    </source>
</evidence>
<feature type="DNA-binding region" description="H-T-H motif" evidence="2">
    <location>
        <begin position="30"/>
        <end position="49"/>
    </location>
</feature>
<dbReference type="PANTHER" id="PTHR43479">
    <property type="entry name" value="ACREF/ENVCD OPERON REPRESSOR-RELATED"/>
    <property type="match status" value="1"/>
</dbReference>
<dbReference type="GO" id="GO:0003677">
    <property type="term" value="F:DNA binding"/>
    <property type="evidence" value="ECO:0007669"/>
    <property type="project" value="UniProtKB-UniRule"/>
</dbReference>
<dbReference type="Pfam" id="PF00440">
    <property type="entry name" value="TetR_N"/>
    <property type="match status" value="1"/>
</dbReference>
<dbReference type="Gene3D" id="1.10.357.10">
    <property type="entry name" value="Tetracycline Repressor, domain 2"/>
    <property type="match status" value="1"/>
</dbReference>
<dbReference type="PRINTS" id="PR00455">
    <property type="entry name" value="HTHTETR"/>
</dbReference>
<evidence type="ECO:0000256" key="1">
    <source>
        <dbReference type="ARBA" id="ARBA00023125"/>
    </source>
</evidence>
<dbReference type="InterPro" id="IPR050624">
    <property type="entry name" value="HTH-type_Tx_Regulator"/>
</dbReference>
<dbReference type="InterPro" id="IPR001647">
    <property type="entry name" value="HTH_TetR"/>
</dbReference>
<organism evidence="4 5">
    <name type="scientific">Zhongshania antarctica</name>
    <dbReference type="NCBI Taxonomy" id="641702"/>
    <lineage>
        <taxon>Bacteria</taxon>
        <taxon>Pseudomonadati</taxon>
        <taxon>Pseudomonadota</taxon>
        <taxon>Gammaproteobacteria</taxon>
        <taxon>Cellvibrionales</taxon>
        <taxon>Spongiibacteraceae</taxon>
        <taxon>Zhongshania</taxon>
    </lineage>
</organism>
<feature type="domain" description="HTH tetR-type" evidence="3">
    <location>
        <begin position="7"/>
        <end position="67"/>
    </location>
</feature>
<comment type="caution">
    <text evidence="4">The sequence shown here is derived from an EMBL/GenBank/DDBJ whole genome shotgun (WGS) entry which is preliminary data.</text>
</comment>